<feature type="region of interest" description="Disordered" evidence="2">
    <location>
        <begin position="184"/>
        <end position="258"/>
    </location>
</feature>
<feature type="region of interest" description="Disordered" evidence="2">
    <location>
        <begin position="472"/>
        <end position="548"/>
    </location>
</feature>
<feature type="compositionally biased region" description="Gly residues" evidence="2">
    <location>
        <begin position="709"/>
        <end position="718"/>
    </location>
</feature>
<evidence type="ECO:0000256" key="1">
    <source>
        <dbReference type="PROSITE-ProRule" id="PRU00855"/>
    </source>
</evidence>
<dbReference type="Pfam" id="PF05741">
    <property type="entry name" value="zf-nanos"/>
    <property type="match status" value="1"/>
</dbReference>
<keyword evidence="1" id="KW-0863">Zinc-finger</keyword>
<feature type="compositionally biased region" description="Polar residues" evidence="2">
    <location>
        <begin position="205"/>
        <end position="230"/>
    </location>
</feature>
<keyword evidence="1" id="KW-0862">Zinc</keyword>
<feature type="compositionally biased region" description="Pro residues" evidence="2">
    <location>
        <begin position="231"/>
        <end position="243"/>
    </location>
</feature>
<keyword evidence="1" id="KW-0810">Translation regulation</keyword>
<keyword evidence="1" id="KW-0479">Metal-binding</keyword>
<dbReference type="GO" id="GO:0003723">
    <property type="term" value="F:RNA binding"/>
    <property type="evidence" value="ECO:0007669"/>
    <property type="project" value="UniProtKB-UniRule"/>
</dbReference>
<name>A0A1I7RYJ2_BURXY</name>
<dbReference type="AlphaFoldDB" id="A0A1I7RYJ2"/>
<feature type="region of interest" description="Disordered" evidence="2">
    <location>
        <begin position="632"/>
        <end position="730"/>
    </location>
</feature>
<evidence type="ECO:0000313" key="4">
    <source>
        <dbReference type="WBParaSite" id="BXY_0580900.1"/>
    </source>
</evidence>
<dbReference type="Gene3D" id="4.10.60.30">
    <property type="entry name" value="Nanos, RNA-binding domain"/>
    <property type="match status" value="1"/>
</dbReference>
<dbReference type="GO" id="GO:0006417">
    <property type="term" value="P:regulation of translation"/>
    <property type="evidence" value="ECO:0007669"/>
    <property type="project" value="UniProtKB-UniRule"/>
</dbReference>
<sequence>MTGGVPLQPIVMYNAVSSQGQNPGQVPNPPPNMVRGPNFTHYQGPPPQVPGAMVAVPPGAVYPIHPVAQDEHAEHVGTPLSHHAPSQNSSDRNSPSAASVHSQQQVFAPAPFQYYAPVSTGAPQYGQEIPQHLILATGQPVPPPQLITQQSVPPINPPQTFYAPNFPPPTMIPQNRFQQVPYMIQQPHPGQNGGYRQNNRRHSHQTFSRTQSESKLQNGQKPAVNGQTTPDQPPPSGTAPPYPHVGYPPTIQDDPAMFQHMYPPNQMGYVENQPPVEYDPSMYYPAHQTQFRPPPVPGQMYHQPHFQPQFPQQPPQQFQQHTVIPNQFQRPVNTRQGSFQGPYQKPTPSQSRLNSPHPSQGNQPEEPAGRPAPHTESQQGSEEVDDYTPPGTPQELNPLSTEQTAQLCSTLDADTEGLCEGLQQTSIEDKSKGEEEQANNIAGKEFVNSNYQYDQSQRSWKSRHTPLHEIREETRQTQSPSQFVPDPNAAAFDPRKNDRFQDNRHDPRQERFQDFQGDRKRLERKISSTSTASNYSRRQDEQWRRAPQQQHPQVVECSLCRSLKKPASVYSSHVLRERDLKTKCPELQKKQCEVCKATGENAHVSYFCPQVGDKEFKLQKTALKLREFIKERDAKRAQEQQRSQHRNERNNGPPRDRRDQRQFEPRVFNNSARHDGPPQQGGYGRDRYDNRDNRQGTGRRENPGFKPQGDGGRGGGYGNKRQDDRRQRRN</sequence>
<feature type="compositionally biased region" description="Polar residues" evidence="2">
    <location>
        <begin position="84"/>
        <end position="103"/>
    </location>
</feature>
<comment type="similarity">
    <text evidence="1">Belongs to the nanos family.</text>
</comment>
<feature type="compositionally biased region" description="Polar residues" evidence="2">
    <location>
        <begin position="394"/>
        <end position="403"/>
    </location>
</feature>
<feature type="region of interest" description="Disordered" evidence="2">
    <location>
        <begin position="77"/>
        <end position="103"/>
    </location>
</feature>
<evidence type="ECO:0000256" key="2">
    <source>
        <dbReference type="SAM" id="MobiDB-lite"/>
    </source>
</evidence>
<feature type="compositionally biased region" description="Basic and acidic residues" evidence="2">
    <location>
        <begin position="684"/>
        <end position="703"/>
    </location>
</feature>
<dbReference type="Proteomes" id="UP000095284">
    <property type="component" value="Unplaced"/>
</dbReference>
<accession>A0A1I7RYJ2</accession>
<dbReference type="InterPro" id="IPR024161">
    <property type="entry name" value="Znf_nanos-typ"/>
</dbReference>
<dbReference type="WBParaSite" id="BXY_0580900.1">
    <property type="protein sequence ID" value="BXY_0580900.1"/>
    <property type="gene ID" value="BXY_0580900"/>
</dbReference>
<feature type="region of interest" description="Disordered" evidence="2">
    <location>
        <begin position="285"/>
        <end position="318"/>
    </location>
</feature>
<keyword evidence="1" id="KW-0694">RNA-binding</keyword>
<feature type="compositionally biased region" description="Basic and acidic residues" evidence="2">
    <location>
        <begin position="720"/>
        <end position="730"/>
    </location>
</feature>
<feature type="compositionally biased region" description="Low complexity" evidence="2">
    <location>
        <begin position="302"/>
        <end position="318"/>
    </location>
</feature>
<feature type="compositionally biased region" description="Polar residues" evidence="2">
    <location>
        <begin position="332"/>
        <end position="363"/>
    </location>
</feature>
<organism evidence="3 4">
    <name type="scientific">Bursaphelenchus xylophilus</name>
    <name type="common">Pinewood nematode worm</name>
    <name type="synonym">Aphelenchoides xylophilus</name>
    <dbReference type="NCBI Taxonomy" id="6326"/>
    <lineage>
        <taxon>Eukaryota</taxon>
        <taxon>Metazoa</taxon>
        <taxon>Ecdysozoa</taxon>
        <taxon>Nematoda</taxon>
        <taxon>Chromadorea</taxon>
        <taxon>Rhabditida</taxon>
        <taxon>Tylenchina</taxon>
        <taxon>Tylenchomorpha</taxon>
        <taxon>Aphelenchoidea</taxon>
        <taxon>Aphelenchoididae</taxon>
        <taxon>Bursaphelenchus</taxon>
    </lineage>
</organism>
<evidence type="ECO:0000313" key="3">
    <source>
        <dbReference type="Proteomes" id="UP000095284"/>
    </source>
</evidence>
<dbReference type="PROSITE" id="PS51522">
    <property type="entry name" value="ZF_NANOS"/>
    <property type="match status" value="1"/>
</dbReference>
<protein>
    <submittedName>
        <fullName evidence="4">Nanos-type domain-containing protein</fullName>
    </submittedName>
</protein>
<feature type="region of interest" description="Disordered" evidence="2">
    <location>
        <begin position="332"/>
        <end position="403"/>
    </location>
</feature>
<dbReference type="GO" id="GO:0008270">
    <property type="term" value="F:zinc ion binding"/>
    <property type="evidence" value="ECO:0007669"/>
    <property type="project" value="UniProtKB-KW"/>
</dbReference>
<feature type="region of interest" description="Disordered" evidence="2">
    <location>
        <begin position="17"/>
        <end position="52"/>
    </location>
</feature>
<feature type="compositionally biased region" description="Polar residues" evidence="2">
    <location>
        <begin position="527"/>
        <end position="536"/>
    </location>
</feature>
<dbReference type="InterPro" id="IPR038129">
    <property type="entry name" value="Nanos_sf"/>
</dbReference>
<proteinExistence type="inferred from homology"/>
<feature type="compositionally biased region" description="Basic and acidic residues" evidence="2">
    <location>
        <begin position="645"/>
        <end position="664"/>
    </location>
</feature>
<feature type="compositionally biased region" description="Basic and acidic residues" evidence="2">
    <location>
        <begin position="493"/>
        <end position="526"/>
    </location>
</feature>
<reference evidence="4" key="1">
    <citation type="submission" date="2016-11" db="UniProtKB">
        <authorList>
            <consortium name="WormBaseParasite"/>
        </authorList>
    </citation>
    <scope>IDENTIFICATION</scope>
</reference>